<protein>
    <submittedName>
        <fullName evidence="2">Isocitrate lyase/phosphoenolpyruvate mutase family protein</fullName>
    </submittedName>
</protein>
<dbReference type="SUPFAM" id="SSF51621">
    <property type="entry name" value="Phosphoenolpyruvate/pyruvate domain"/>
    <property type="match status" value="1"/>
</dbReference>
<keyword evidence="2" id="KW-0456">Lyase</keyword>
<dbReference type="Pfam" id="PF13714">
    <property type="entry name" value="PEP_mutase"/>
    <property type="match status" value="1"/>
</dbReference>
<comment type="caution">
    <text evidence="2">The sequence shown here is derived from an EMBL/GenBank/DDBJ whole genome shotgun (WGS) entry which is preliminary data.</text>
</comment>
<dbReference type="Gene3D" id="3.20.20.60">
    <property type="entry name" value="Phosphoenolpyruvate-binding domains"/>
    <property type="match status" value="1"/>
</dbReference>
<dbReference type="RefSeq" id="WP_302109478.1">
    <property type="nucleotide sequence ID" value="NZ_JAUKTR010000002.1"/>
</dbReference>
<dbReference type="GO" id="GO:0016829">
    <property type="term" value="F:lyase activity"/>
    <property type="evidence" value="ECO:0007669"/>
    <property type="project" value="UniProtKB-KW"/>
</dbReference>
<dbReference type="InterPro" id="IPR015813">
    <property type="entry name" value="Pyrv/PenolPyrv_kinase-like_dom"/>
</dbReference>
<sequence length="291" mass="30972">MSPGARLRSLIAERGVIEAMAAHNPLSARLAVEAGFEAVWASGFELAASECRADVGLVSPGEHLELCRRMAARAGALLVADLDTGFGNAVNLSYAVRDYEAAGVAAVVFEDKTFPKMTSLASGSTRQDLAPIEECVGKVAAARGARRDEGLVIVARTEALIAGAGLDEAVRRGEAYAEAGCDLLLIHSKAQDAAEVLAFCDRWKPACPLVVVPTTYPRFGREAARAVGKIAMVIYGNHGLRAATAAMESAFRSIREAGHAAEVEPDIAPLSRIFELQDMDHVAELERRFLR</sequence>
<evidence type="ECO:0000313" key="3">
    <source>
        <dbReference type="Proteomes" id="UP001169063"/>
    </source>
</evidence>
<name>A0ABT8SKZ9_9CAUL</name>
<keyword evidence="3" id="KW-1185">Reference proteome</keyword>
<comment type="similarity">
    <text evidence="1">Belongs to the isocitrate lyase/PEP mutase superfamily. PEP mutase family.</text>
</comment>
<organism evidence="2 3">
    <name type="scientific">Peiella sedimenti</name>
    <dbReference type="NCBI Taxonomy" id="3061083"/>
    <lineage>
        <taxon>Bacteria</taxon>
        <taxon>Pseudomonadati</taxon>
        <taxon>Pseudomonadota</taxon>
        <taxon>Alphaproteobacteria</taxon>
        <taxon>Caulobacterales</taxon>
        <taxon>Caulobacteraceae</taxon>
        <taxon>Peiella</taxon>
    </lineage>
</organism>
<dbReference type="InterPro" id="IPR039556">
    <property type="entry name" value="ICL/PEPM"/>
</dbReference>
<dbReference type="InterPro" id="IPR040442">
    <property type="entry name" value="Pyrv_kinase-like_dom_sf"/>
</dbReference>
<reference evidence="2" key="1">
    <citation type="submission" date="2023-07" db="EMBL/GenBank/DDBJ databases">
        <title>Brevundimonas soil sp. nov., isolated from the soil of chemical plant.</title>
        <authorList>
            <person name="Wu N."/>
        </authorList>
    </citation>
    <scope>NUCLEOTIDE SEQUENCE</scope>
    <source>
        <strain evidence="2">XZ-24</strain>
    </source>
</reference>
<evidence type="ECO:0000256" key="1">
    <source>
        <dbReference type="ARBA" id="ARBA00038455"/>
    </source>
</evidence>
<dbReference type="PANTHER" id="PTHR42905:SF7">
    <property type="entry name" value="PHOSPHOENOLPYRUVATE PHOSPHOMUTASE"/>
    <property type="match status" value="1"/>
</dbReference>
<dbReference type="Proteomes" id="UP001169063">
    <property type="component" value="Unassembled WGS sequence"/>
</dbReference>
<dbReference type="PANTHER" id="PTHR42905">
    <property type="entry name" value="PHOSPHOENOLPYRUVATE CARBOXYLASE"/>
    <property type="match status" value="1"/>
</dbReference>
<dbReference type="CDD" id="cd00377">
    <property type="entry name" value="ICL_PEPM"/>
    <property type="match status" value="1"/>
</dbReference>
<proteinExistence type="inferred from homology"/>
<dbReference type="EMBL" id="JAUKTR010000002">
    <property type="protein sequence ID" value="MDO1559051.1"/>
    <property type="molecule type" value="Genomic_DNA"/>
</dbReference>
<evidence type="ECO:0000313" key="2">
    <source>
        <dbReference type="EMBL" id="MDO1559051.1"/>
    </source>
</evidence>
<gene>
    <name evidence="2" type="ORF">Q0812_06370</name>
</gene>
<accession>A0ABT8SKZ9</accession>